<gene>
    <name evidence="1" type="ORF">HUJ06_019383</name>
</gene>
<proteinExistence type="predicted"/>
<sequence>MRKQHEESRRRKKENLLTQLRNVNAKIFPRFLIEEGRTELLNSESL</sequence>
<name>A0A822XC59_NELNU</name>
<protein>
    <submittedName>
        <fullName evidence="1">Uncharacterized protein</fullName>
    </submittedName>
</protein>
<evidence type="ECO:0000313" key="1">
    <source>
        <dbReference type="EMBL" id="DAD17920.1"/>
    </source>
</evidence>
<dbReference type="EMBL" id="DUZY01000001">
    <property type="protein sequence ID" value="DAD17920.1"/>
    <property type="molecule type" value="Genomic_DNA"/>
</dbReference>
<keyword evidence="2" id="KW-1185">Reference proteome</keyword>
<comment type="caution">
    <text evidence="1">The sequence shown here is derived from an EMBL/GenBank/DDBJ whole genome shotgun (WGS) entry which is preliminary data.</text>
</comment>
<reference evidence="1 2" key="1">
    <citation type="journal article" date="2020" name="Mol. Biol. Evol.">
        <title>Distinct Expression and Methylation Patterns for Genes with Different Fates following a Single Whole-Genome Duplication in Flowering Plants.</title>
        <authorList>
            <person name="Shi T."/>
            <person name="Rahmani R.S."/>
            <person name="Gugger P.F."/>
            <person name="Wang M."/>
            <person name="Li H."/>
            <person name="Zhang Y."/>
            <person name="Li Z."/>
            <person name="Wang Q."/>
            <person name="Van de Peer Y."/>
            <person name="Marchal K."/>
            <person name="Chen J."/>
        </authorList>
    </citation>
    <scope>NUCLEOTIDE SEQUENCE [LARGE SCALE GENOMIC DNA]</scope>
    <source>
        <tissue evidence="1">Leaf</tissue>
    </source>
</reference>
<dbReference type="AlphaFoldDB" id="A0A822XC59"/>
<accession>A0A822XC59</accession>
<evidence type="ECO:0000313" key="2">
    <source>
        <dbReference type="Proteomes" id="UP000607653"/>
    </source>
</evidence>
<dbReference type="Proteomes" id="UP000607653">
    <property type="component" value="Unassembled WGS sequence"/>
</dbReference>
<organism evidence="1 2">
    <name type="scientific">Nelumbo nucifera</name>
    <name type="common">Sacred lotus</name>
    <dbReference type="NCBI Taxonomy" id="4432"/>
    <lineage>
        <taxon>Eukaryota</taxon>
        <taxon>Viridiplantae</taxon>
        <taxon>Streptophyta</taxon>
        <taxon>Embryophyta</taxon>
        <taxon>Tracheophyta</taxon>
        <taxon>Spermatophyta</taxon>
        <taxon>Magnoliopsida</taxon>
        <taxon>Proteales</taxon>
        <taxon>Nelumbonaceae</taxon>
        <taxon>Nelumbo</taxon>
    </lineage>
</organism>